<protein>
    <recommendedName>
        <fullName evidence="3">DUF3080 family protein</fullName>
    </recommendedName>
</protein>
<name>A0A318E4I1_9GAMM</name>
<dbReference type="PROSITE" id="PS51257">
    <property type="entry name" value="PROKAR_LIPOPROTEIN"/>
    <property type="match status" value="1"/>
</dbReference>
<organism evidence="1 2">
    <name type="scientific">Sinimarinibacterium flocculans</name>
    <dbReference type="NCBI Taxonomy" id="985250"/>
    <lineage>
        <taxon>Bacteria</taxon>
        <taxon>Pseudomonadati</taxon>
        <taxon>Pseudomonadota</taxon>
        <taxon>Gammaproteobacteria</taxon>
        <taxon>Nevskiales</taxon>
        <taxon>Nevskiaceae</taxon>
        <taxon>Sinimarinibacterium</taxon>
    </lineage>
</organism>
<keyword evidence="2" id="KW-1185">Reference proteome</keyword>
<accession>A0A318E4I1</accession>
<reference evidence="1 2" key="1">
    <citation type="submission" date="2018-04" db="EMBL/GenBank/DDBJ databases">
        <title>Genomic Encyclopedia of Type Strains, Phase IV (KMG-IV): sequencing the most valuable type-strain genomes for metagenomic binning, comparative biology and taxonomic classification.</title>
        <authorList>
            <person name="Goeker M."/>
        </authorList>
    </citation>
    <scope>NUCLEOTIDE SEQUENCE [LARGE SCALE GENOMIC DNA]</scope>
    <source>
        <strain evidence="1 2">DSM 104150</strain>
    </source>
</reference>
<dbReference type="EMBL" id="QICN01000010">
    <property type="protein sequence ID" value="PXV65256.1"/>
    <property type="molecule type" value="Genomic_DNA"/>
</dbReference>
<sequence length="358" mass="39994">MDAARRLLPPIIALLACGCAPQADDLLADYRARVQRAAGADVGNPVYPDVPAYPSHRDRAVAIPEVRGSVWELLFDLPDCELDHLVSERNSILGRYWPATSRFDYELRFRLRLDRCRARLGRQEPADEEQREFLERLEEIDAAKRDVLPAVWWALSYDSPEFEQAFSPAAPPLPPEAPGRRQAALAALDHLQGLSALLDAPADGLALAPLERALEQLAQSRYGGGLLRSLALLTGELDATSTALEHAAAAAVCPQNRPTPRGRVLHRVFNRYYAGKVQPYFAEVQRGGRAWLDAHARLLDSQRVAWPPAFERFRGRALGDGPDSLWQRWSAARVRHVEAWQRVLRQCALMPGTDTREP</sequence>
<evidence type="ECO:0000313" key="1">
    <source>
        <dbReference type="EMBL" id="PXV65256.1"/>
    </source>
</evidence>
<dbReference type="InterPro" id="IPR021431">
    <property type="entry name" value="DUF3080"/>
</dbReference>
<evidence type="ECO:0008006" key="3">
    <source>
        <dbReference type="Google" id="ProtNLM"/>
    </source>
</evidence>
<gene>
    <name evidence="1" type="ORF">C8D93_11074</name>
</gene>
<proteinExistence type="predicted"/>
<dbReference type="Pfam" id="PF11279">
    <property type="entry name" value="DUF3080"/>
    <property type="match status" value="1"/>
</dbReference>
<evidence type="ECO:0000313" key="2">
    <source>
        <dbReference type="Proteomes" id="UP000248330"/>
    </source>
</evidence>
<dbReference type="RefSeq" id="WP_170124069.1">
    <property type="nucleotide sequence ID" value="NZ_CAKZQT010000018.1"/>
</dbReference>
<dbReference type="Proteomes" id="UP000248330">
    <property type="component" value="Unassembled WGS sequence"/>
</dbReference>
<dbReference type="AlphaFoldDB" id="A0A318E4I1"/>
<comment type="caution">
    <text evidence="1">The sequence shown here is derived from an EMBL/GenBank/DDBJ whole genome shotgun (WGS) entry which is preliminary data.</text>
</comment>